<reference evidence="1" key="1">
    <citation type="journal article" date="2013" name="Nat. Commun.">
        <title>Whole-genome sequencing of Oryza brachyantha reveals mechanisms underlying Oryza genome evolution.</title>
        <authorList>
            <person name="Chen J."/>
            <person name="Huang Q."/>
            <person name="Gao D."/>
            <person name="Wang J."/>
            <person name="Lang Y."/>
            <person name="Liu T."/>
            <person name="Li B."/>
            <person name="Bai Z."/>
            <person name="Luis Goicoechea J."/>
            <person name="Liang C."/>
            <person name="Chen C."/>
            <person name="Zhang W."/>
            <person name="Sun S."/>
            <person name="Liao Y."/>
            <person name="Zhang X."/>
            <person name="Yang L."/>
            <person name="Song C."/>
            <person name="Wang M."/>
            <person name="Shi J."/>
            <person name="Liu G."/>
            <person name="Liu J."/>
            <person name="Zhou H."/>
            <person name="Zhou W."/>
            <person name="Yu Q."/>
            <person name="An N."/>
            <person name="Chen Y."/>
            <person name="Cai Q."/>
            <person name="Wang B."/>
            <person name="Liu B."/>
            <person name="Min J."/>
            <person name="Huang Y."/>
            <person name="Wu H."/>
            <person name="Li Z."/>
            <person name="Zhang Y."/>
            <person name="Yin Y."/>
            <person name="Song W."/>
            <person name="Jiang J."/>
            <person name="Jackson S.A."/>
            <person name="Wing R.A."/>
            <person name="Wang J."/>
            <person name="Chen M."/>
        </authorList>
    </citation>
    <scope>NUCLEOTIDE SEQUENCE [LARGE SCALE GENOMIC DNA]</scope>
    <source>
        <strain evidence="1">cv. IRGC 101232</strain>
    </source>
</reference>
<reference evidence="1" key="2">
    <citation type="submission" date="2013-04" db="UniProtKB">
        <authorList>
            <consortium name="EnsemblPlants"/>
        </authorList>
    </citation>
    <scope>IDENTIFICATION</scope>
</reference>
<keyword evidence="2" id="KW-1185">Reference proteome</keyword>
<dbReference type="AlphaFoldDB" id="J3L6Q4"/>
<dbReference type="Proteomes" id="UP000006038">
    <property type="component" value="Chromosome 1"/>
</dbReference>
<evidence type="ECO:0000313" key="2">
    <source>
        <dbReference type="Proteomes" id="UP000006038"/>
    </source>
</evidence>
<sequence>MWLACSRTAIPHSCTAARAHLLQQTRGEITNRCRQSIIGNLASESARTLHTLTDREELERIAPDSTAARQSAASGITSRLFSILLLPPHGRIFLACVPGSLYYSDQ</sequence>
<dbReference type="EnsemblPlants" id="OB01G49100.1">
    <property type="protein sequence ID" value="OB01G49100.1"/>
    <property type="gene ID" value="OB01G49100"/>
</dbReference>
<accession>J3L6Q4</accession>
<protein>
    <submittedName>
        <fullName evidence="1">Uncharacterized protein</fullName>
    </submittedName>
</protein>
<proteinExistence type="predicted"/>
<dbReference type="HOGENOM" id="CLU_2227271_0_0_1"/>
<dbReference type="Gramene" id="OB01G49100.1">
    <property type="protein sequence ID" value="OB01G49100.1"/>
    <property type="gene ID" value="OB01G49100"/>
</dbReference>
<organism evidence="1">
    <name type="scientific">Oryza brachyantha</name>
    <name type="common">malo sina</name>
    <dbReference type="NCBI Taxonomy" id="4533"/>
    <lineage>
        <taxon>Eukaryota</taxon>
        <taxon>Viridiplantae</taxon>
        <taxon>Streptophyta</taxon>
        <taxon>Embryophyta</taxon>
        <taxon>Tracheophyta</taxon>
        <taxon>Spermatophyta</taxon>
        <taxon>Magnoliopsida</taxon>
        <taxon>Liliopsida</taxon>
        <taxon>Poales</taxon>
        <taxon>Poaceae</taxon>
        <taxon>BOP clade</taxon>
        <taxon>Oryzoideae</taxon>
        <taxon>Oryzeae</taxon>
        <taxon>Oryzinae</taxon>
        <taxon>Oryza</taxon>
    </lineage>
</organism>
<name>J3L6Q4_ORYBR</name>
<evidence type="ECO:0000313" key="1">
    <source>
        <dbReference type="EnsemblPlants" id="OB01G49100.1"/>
    </source>
</evidence>